<dbReference type="SUPFAM" id="SSF53756">
    <property type="entry name" value="UDP-Glycosyltransferase/glycogen phosphorylase"/>
    <property type="match status" value="1"/>
</dbReference>
<evidence type="ECO:0000256" key="5">
    <source>
        <dbReference type="ARBA" id="ARBA00022944"/>
    </source>
</evidence>
<accession>A0A1S2NZS3</accession>
<evidence type="ECO:0000256" key="2">
    <source>
        <dbReference type="ARBA" id="ARBA00010488"/>
    </source>
</evidence>
<evidence type="ECO:0000256" key="1">
    <source>
        <dbReference type="ARBA" id="ARBA00004202"/>
    </source>
</evidence>
<dbReference type="InterPro" id="IPR043149">
    <property type="entry name" value="TagF_N"/>
</dbReference>
<feature type="region of interest" description="Disordered" evidence="7">
    <location>
        <begin position="731"/>
        <end position="766"/>
    </location>
</feature>
<comment type="subcellular location">
    <subcellularLocation>
        <location evidence="1">Cell membrane</location>
        <topology evidence="1">Peripheral membrane protein</topology>
    </subcellularLocation>
</comment>
<reference evidence="8 9" key="1">
    <citation type="submission" date="2016-10" db="EMBL/GenBank/DDBJ databases">
        <title>Genome sequence of Streptomyces sp. MUSC 93.</title>
        <authorList>
            <person name="Lee L.-H."/>
            <person name="Ser H.-L."/>
            <person name="Law J.W.-F."/>
        </authorList>
    </citation>
    <scope>NUCLEOTIDE SEQUENCE [LARGE SCALE GENOMIC DNA]</scope>
    <source>
        <strain evidence="8 9">MUSC 93</strain>
    </source>
</reference>
<proteinExistence type="inferred from homology"/>
<dbReference type="PANTHER" id="PTHR37316:SF3">
    <property type="entry name" value="TEICHOIC ACID GLYCEROL-PHOSPHATE TRANSFERASE"/>
    <property type="match status" value="1"/>
</dbReference>
<keyword evidence="4 8" id="KW-0808">Transferase</keyword>
<dbReference type="AlphaFoldDB" id="A0A1S2NZS3"/>
<dbReference type="Gene3D" id="3.40.50.12580">
    <property type="match status" value="1"/>
</dbReference>
<name>A0A1S2NZS3_9ACTN</name>
<dbReference type="OrthoDB" id="3183633at2"/>
<keyword evidence="6" id="KW-0472">Membrane</keyword>
<feature type="compositionally biased region" description="Low complexity" evidence="7">
    <location>
        <begin position="746"/>
        <end position="755"/>
    </location>
</feature>
<dbReference type="Pfam" id="PF04464">
    <property type="entry name" value="Glyphos_transf"/>
    <property type="match status" value="1"/>
</dbReference>
<dbReference type="GO" id="GO:0005886">
    <property type="term" value="C:plasma membrane"/>
    <property type="evidence" value="ECO:0007669"/>
    <property type="project" value="UniProtKB-SubCell"/>
</dbReference>
<evidence type="ECO:0000313" key="9">
    <source>
        <dbReference type="Proteomes" id="UP000179935"/>
    </source>
</evidence>
<dbReference type="PANTHER" id="PTHR37316">
    <property type="entry name" value="TEICHOIC ACID GLYCEROL-PHOSPHATE PRIMASE"/>
    <property type="match status" value="1"/>
</dbReference>
<evidence type="ECO:0000256" key="6">
    <source>
        <dbReference type="ARBA" id="ARBA00023136"/>
    </source>
</evidence>
<gene>
    <name evidence="8" type="ORF">BIV24_25425</name>
</gene>
<evidence type="ECO:0000256" key="3">
    <source>
        <dbReference type="ARBA" id="ARBA00022475"/>
    </source>
</evidence>
<dbReference type="InterPro" id="IPR051612">
    <property type="entry name" value="Teichoic_Acid_Biosynth"/>
</dbReference>
<comment type="similarity">
    <text evidence="2">Belongs to the CDP-glycerol glycerophosphotransferase family.</text>
</comment>
<dbReference type="Gene3D" id="3.40.50.11820">
    <property type="match status" value="1"/>
</dbReference>
<dbReference type="InterPro" id="IPR007554">
    <property type="entry name" value="Glycerophosphate_synth"/>
</dbReference>
<keyword evidence="9" id="KW-1185">Reference proteome</keyword>
<comment type="caution">
    <text evidence="8">The sequence shown here is derived from an EMBL/GenBank/DDBJ whole genome shotgun (WGS) entry which is preliminary data.</text>
</comment>
<dbReference type="Proteomes" id="UP000179935">
    <property type="component" value="Unassembled WGS sequence"/>
</dbReference>
<evidence type="ECO:0000256" key="4">
    <source>
        <dbReference type="ARBA" id="ARBA00022679"/>
    </source>
</evidence>
<evidence type="ECO:0000256" key="7">
    <source>
        <dbReference type="SAM" id="MobiDB-lite"/>
    </source>
</evidence>
<dbReference type="SUPFAM" id="SSF53448">
    <property type="entry name" value="Nucleotide-diphospho-sugar transferases"/>
    <property type="match status" value="1"/>
</dbReference>
<keyword evidence="3" id="KW-1003">Cell membrane</keyword>
<dbReference type="InterPro" id="IPR043148">
    <property type="entry name" value="TagF_C"/>
</dbReference>
<evidence type="ECO:0000313" key="8">
    <source>
        <dbReference type="EMBL" id="OIJ86979.1"/>
    </source>
</evidence>
<keyword evidence="5" id="KW-0777">Teichoic acid biosynthesis</keyword>
<dbReference type="EMBL" id="MLYP01000070">
    <property type="protein sequence ID" value="OIJ86979.1"/>
    <property type="molecule type" value="Genomic_DNA"/>
</dbReference>
<protein>
    <submittedName>
        <fullName evidence="8">CDP-glycerol--poly(Glycerophosphate) glycerophosphotransferase</fullName>
    </submittedName>
</protein>
<dbReference type="RefSeq" id="WP_071368765.1">
    <property type="nucleotide sequence ID" value="NZ_MLYP01000070.1"/>
</dbReference>
<organism evidence="8 9">
    <name type="scientific">Streptomyces colonosanans</name>
    <dbReference type="NCBI Taxonomy" id="1428652"/>
    <lineage>
        <taxon>Bacteria</taxon>
        <taxon>Bacillati</taxon>
        <taxon>Actinomycetota</taxon>
        <taxon>Actinomycetes</taxon>
        <taxon>Kitasatosporales</taxon>
        <taxon>Streptomycetaceae</taxon>
        <taxon>Streptomyces</taxon>
    </lineage>
</organism>
<dbReference type="InterPro" id="IPR029044">
    <property type="entry name" value="Nucleotide-diphossugar_trans"/>
</dbReference>
<dbReference type="GO" id="GO:0047355">
    <property type="term" value="F:CDP-glycerol glycerophosphotransferase activity"/>
    <property type="evidence" value="ECO:0007669"/>
    <property type="project" value="InterPro"/>
</dbReference>
<sequence>MQPGLSVIVHGPDPQGHLGELLDALAADPFTGAEVVVAAVGDWARRQAERRAAEDPRMVVLPLPEGTGDGAARAAGAARATGRWLHFVHAKDGLPVGTLRTIADRTAELGDSADVLVVNHLRSTWQSTGAPSGDGRILARAGRSTVALADFPQLLRLNPVLGNRVVRADFWRAHQALLDASQDSTGTAGEALCDDETYTAFAVLLYADAIACLDHVAYEIRELREQSLPSVTVEQRYALIGRYERLHRLLAERGAPEGPRTVLYDVMVRELLRTFVRSEMPETAAREFFTRASRAAVHWRPENHRRPAGFEGIRRSLLEDNAYTKYRAFQTANQKRREVKSVLVAGKRQVGAKLRDRLYRRALSEPVDPHLAVFSAYWDRGVACNPAAIATKLAELAPHIRPVWVVSRRNAALLPPGTNHIVPGTRRYWDVMARAKYLVNNVNFPNAVVKRPDAIHLQTHHGTPLKRMGLDQLEFPAASKGLDFDALLARIDKWDYSVSANSHSTRMWERAYPSRYTPLDYGYPRNDVFYSATAEDIRAIRDRLGIAPGRRAILYAPTHRDYEVGWTPRLDLASLADRLGEDTVLLVRGHYFYGGAASPLSSLRRSGRVIDVSSYDPVEELSLAADALVTDYSSIMFDYANLNRPIVIYADDWETYAKTRGVYFDLMAEAPGQVAHTQEELAALFETDAWRDEAAMKALAGFRRRFCEFDDGRAAERVVRRVFLGESEESLPPVVPVDERTPAPTPEEATAWQAPQPAPTSDSSGP</sequence>
<dbReference type="GO" id="GO:0019350">
    <property type="term" value="P:teichoic acid biosynthetic process"/>
    <property type="evidence" value="ECO:0007669"/>
    <property type="project" value="UniProtKB-KW"/>
</dbReference>
<dbReference type="STRING" id="1428652.BIV24_25425"/>